<comment type="activity regulation">
    <text evidence="10">Na(+) is not transported, but it plays an essential structural role and its presence is essential for fluoride channel function.</text>
</comment>
<keyword evidence="3 10" id="KW-0812">Transmembrane</keyword>
<keyword evidence="2 10" id="KW-1003">Cell membrane</keyword>
<evidence type="ECO:0000313" key="12">
    <source>
        <dbReference type="Proteomes" id="UP001314261"/>
    </source>
</evidence>
<evidence type="ECO:0000313" key="11">
    <source>
        <dbReference type="EMBL" id="CAK1230700.1"/>
    </source>
</evidence>
<comment type="caution">
    <text evidence="11">The sequence shown here is derived from an EMBL/GenBank/DDBJ whole genome shotgun (WGS) entry which is preliminary data.</text>
</comment>
<dbReference type="PANTHER" id="PTHR28259:SF1">
    <property type="entry name" value="FLUORIDE EXPORT PROTEIN 1-RELATED"/>
    <property type="match status" value="1"/>
</dbReference>
<organism evidence="11 12">
    <name type="scientific">Fructobacillus fructosus</name>
    <dbReference type="NCBI Taxonomy" id="1631"/>
    <lineage>
        <taxon>Bacteria</taxon>
        <taxon>Bacillati</taxon>
        <taxon>Bacillota</taxon>
        <taxon>Bacilli</taxon>
        <taxon>Lactobacillales</taxon>
        <taxon>Lactobacillaceae</taxon>
        <taxon>Fructobacillus</taxon>
    </lineage>
</organism>
<keyword evidence="6 10" id="KW-0407">Ion channel</keyword>
<evidence type="ECO:0000256" key="10">
    <source>
        <dbReference type="HAMAP-Rule" id="MF_00454"/>
    </source>
</evidence>
<comment type="subcellular location">
    <subcellularLocation>
        <location evidence="1 10">Cell membrane</location>
        <topology evidence="1 10">Multi-pass membrane protein</topology>
    </subcellularLocation>
</comment>
<keyword evidence="5 10" id="KW-0472">Membrane</keyword>
<feature type="binding site" evidence="10">
    <location>
        <position position="69"/>
    </location>
    <ligand>
        <name>Na(+)</name>
        <dbReference type="ChEBI" id="CHEBI:29101"/>
        <note>structural</note>
    </ligand>
</feature>
<evidence type="ECO:0000256" key="9">
    <source>
        <dbReference type="ARBA" id="ARBA00049940"/>
    </source>
</evidence>
<dbReference type="Pfam" id="PF02537">
    <property type="entry name" value="CRCB"/>
    <property type="match status" value="1"/>
</dbReference>
<name>A0ABM9MPF9_9LACO</name>
<keyword evidence="10" id="KW-0813">Transport</keyword>
<evidence type="ECO:0000256" key="4">
    <source>
        <dbReference type="ARBA" id="ARBA00022989"/>
    </source>
</evidence>
<evidence type="ECO:0000256" key="6">
    <source>
        <dbReference type="ARBA" id="ARBA00023303"/>
    </source>
</evidence>
<gene>
    <name evidence="10" type="primary">fluC</name>
    <name evidence="10" type="synonym">crcB</name>
    <name evidence="11" type="ORF">R54839_PPFHFPJH_00414</name>
</gene>
<evidence type="ECO:0000256" key="1">
    <source>
        <dbReference type="ARBA" id="ARBA00004651"/>
    </source>
</evidence>
<dbReference type="InterPro" id="IPR003691">
    <property type="entry name" value="FluC"/>
</dbReference>
<sequence length="119" mass="13073">MMGRFLLVMGGAGLGALLRYLLLAIFPLKKSYFTGIFWINVLGSLVMGFLFTVHLDQKLVILLETGLLGGFTTFSTMMTESAQQQNGQRQMVYLLVQLLAGLVAFTIGLVAGQLLEIRL</sequence>
<evidence type="ECO:0000256" key="8">
    <source>
        <dbReference type="ARBA" id="ARBA00035585"/>
    </source>
</evidence>
<evidence type="ECO:0000256" key="2">
    <source>
        <dbReference type="ARBA" id="ARBA00022475"/>
    </source>
</evidence>
<keyword evidence="12" id="KW-1185">Reference proteome</keyword>
<feature type="binding site" evidence="10">
    <location>
        <position position="72"/>
    </location>
    <ligand>
        <name>Na(+)</name>
        <dbReference type="ChEBI" id="CHEBI:29101"/>
        <note>structural</note>
    </ligand>
</feature>
<comment type="function">
    <text evidence="9 10">Fluoride-specific ion channel. Important for reducing fluoride concentration in the cell, thus reducing its toxicity.</text>
</comment>
<feature type="transmembrane region" description="Helical" evidence="10">
    <location>
        <begin position="59"/>
        <end position="79"/>
    </location>
</feature>
<protein>
    <recommendedName>
        <fullName evidence="10">Fluoride-specific ion channel FluC</fullName>
    </recommendedName>
</protein>
<feature type="transmembrane region" description="Helical" evidence="10">
    <location>
        <begin position="91"/>
        <end position="115"/>
    </location>
</feature>
<reference evidence="11 12" key="1">
    <citation type="submission" date="2023-10" db="EMBL/GenBank/DDBJ databases">
        <authorList>
            <person name="Botero Cardona J."/>
        </authorList>
    </citation>
    <scope>NUCLEOTIDE SEQUENCE [LARGE SCALE GENOMIC DNA]</scope>
    <source>
        <strain evidence="11 12">R-54839</strain>
    </source>
</reference>
<evidence type="ECO:0000256" key="5">
    <source>
        <dbReference type="ARBA" id="ARBA00023136"/>
    </source>
</evidence>
<keyword evidence="10" id="KW-0406">Ion transport</keyword>
<dbReference type="EMBL" id="CAUZLR010000002">
    <property type="protein sequence ID" value="CAK1230700.1"/>
    <property type="molecule type" value="Genomic_DNA"/>
</dbReference>
<keyword evidence="4 10" id="KW-1133">Transmembrane helix</keyword>
<evidence type="ECO:0000256" key="3">
    <source>
        <dbReference type="ARBA" id="ARBA00022692"/>
    </source>
</evidence>
<keyword evidence="10" id="KW-0479">Metal-binding</keyword>
<dbReference type="GeneID" id="89537681"/>
<evidence type="ECO:0000256" key="7">
    <source>
        <dbReference type="ARBA" id="ARBA00035120"/>
    </source>
</evidence>
<proteinExistence type="inferred from homology"/>
<dbReference type="RefSeq" id="WP_187753614.1">
    <property type="nucleotide sequence ID" value="NZ_CAUZLL010000004.1"/>
</dbReference>
<dbReference type="PANTHER" id="PTHR28259">
    <property type="entry name" value="FLUORIDE EXPORT PROTEIN 1-RELATED"/>
    <property type="match status" value="1"/>
</dbReference>
<dbReference type="Proteomes" id="UP001314261">
    <property type="component" value="Unassembled WGS sequence"/>
</dbReference>
<comment type="similarity">
    <text evidence="7 10">Belongs to the fluoride channel Fluc/FEX (TC 1.A.43) family.</text>
</comment>
<feature type="transmembrane region" description="Helical" evidence="10">
    <location>
        <begin position="33"/>
        <end position="53"/>
    </location>
</feature>
<comment type="catalytic activity">
    <reaction evidence="8">
        <text>fluoride(in) = fluoride(out)</text>
        <dbReference type="Rhea" id="RHEA:76159"/>
        <dbReference type="ChEBI" id="CHEBI:17051"/>
    </reaction>
    <physiologicalReaction direction="left-to-right" evidence="8">
        <dbReference type="Rhea" id="RHEA:76160"/>
    </physiologicalReaction>
</comment>
<dbReference type="HAMAP" id="MF_00454">
    <property type="entry name" value="FluC"/>
    <property type="match status" value="1"/>
</dbReference>
<accession>A0ABM9MPF9</accession>
<keyword evidence="10" id="KW-0915">Sodium</keyword>
<feature type="transmembrane region" description="Helical" evidence="10">
    <location>
        <begin position="6"/>
        <end position="26"/>
    </location>
</feature>